<dbReference type="SUPFAM" id="SSF141868">
    <property type="entry name" value="EAL domain-like"/>
    <property type="match status" value="1"/>
</dbReference>
<evidence type="ECO:0000259" key="2">
    <source>
        <dbReference type="PROSITE" id="PS50883"/>
    </source>
</evidence>
<dbReference type="CDD" id="cd01949">
    <property type="entry name" value="GGDEF"/>
    <property type="match status" value="1"/>
</dbReference>
<dbReference type="GO" id="GO:0071111">
    <property type="term" value="F:cyclic-guanylate-specific phosphodiesterase activity"/>
    <property type="evidence" value="ECO:0007669"/>
    <property type="project" value="InterPro"/>
</dbReference>
<feature type="domain" description="GGDEF" evidence="3">
    <location>
        <begin position="247"/>
        <end position="380"/>
    </location>
</feature>
<dbReference type="Pfam" id="PF00990">
    <property type="entry name" value="GGDEF"/>
    <property type="match status" value="1"/>
</dbReference>
<keyword evidence="1" id="KW-1133">Transmembrane helix</keyword>
<dbReference type="InterPro" id="IPR029787">
    <property type="entry name" value="Nucleotide_cyclase"/>
</dbReference>
<keyword evidence="1" id="KW-0812">Transmembrane</keyword>
<keyword evidence="5" id="KW-1185">Reference proteome</keyword>
<dbReference type="InterPro" id="IPR035919">
    <property type="entry name" value="EAL_sf"/>
</dbReference>
<sequence>MPLRHAYSLLRVPETAPALAAAQLTALKLQVPLLYVILTINSGALAYTHFGVAPTGLVVVPVLLLGAVCLARTWTWTRLDLAALPPDCYAPLLRQTNRLCALLGPAFLAWSLALAQYGDEIAHFHVFFYVAITTIACVFCLMHLRSAALIVAVCVIVPFVGFALVQQQAILKAIAVNQLLVGGVMVFILFVYYRDFTRLVGQNEKLEALGAENLRLAATDMLTGLPNRRSFFPALDAAIRCTETGGDGFTLAIIDLDGFKGVNDSHGHVAGDRVLEEVAERLKAVVPRGSTLARLGGDEFALIIVHRGRDDDLEVQCRSIIAAVSRPFACDGLNARIGASIGCARYVEAGTTAAQLVERADFALYEAKAHHRGTWVMFAHEHETRMRLQGAIEHALRHADLAAELSLVFQPMVDVGQQRTVAFEALARWHSPELGLVSPDRFIPVAERVGLINELTQILLAKALRVMATWPAHVGLSFNLSMADITAPEAVGRLCALIKASGVDPSRLQLEATETAMIDDFAQAQAGLARLKALGVSLSLDDFGTGYSSLAYVHRLPVDKLKIDRSFTQGLMEHDSARKIIRSILELSRSLKLDCVVEGVETHEQAALLQALGCRTMQGYLFHRPMAPEAIGPYLRREDVGTSALDDTRFSRRRA</sequence>
<feature type="transmembrane region" description="Helical" evidence="1">
    <location>
        <begin position="171"/>
        <end position="193"/>
    </location>
</feature>
<dbReference type="SMART" id="SM00052">
    <property type="entry name" value="EAL"/>
    <property type="match status" value="1"/>
</dbReference>
<accession>A0A1I4T7F3</accession>
<dbReference type="PANTHER" id="PTHR33121:SF71">
    <property type="entry name" value="OXYGEN SENSOR PROTEIN DOSP"/>
    <property type="match status" value="1"/>
</dbReference>
<dbReference type="PANTHER" id="PTHR33121">
    <property type="entry name" value="CYCLIC DI-GMP PHOSPHODIESTERASE PDEF"/>
    <property type="match status" value="1"/>
</dbReference>
<dbReference type="EMBL" id="FOTK01000050">
    <property type="protein sequence ID" value="SFM72629.1"/>
    <property type="molecule type" value="Genomic_DNA"/>
</dbReference>
<dbReference type="InterPro" id="IPR050706">
    <property type="entry name" value="Cyclic-di-GMP_PDE-like"/>
</dbReference>
<feature type="domain" description="EAL" evidence="2">
    <location>
        <begin position="385"/>
        <end position="639"/>
    </location>
</feature>
<dbReference type="CDD" id="cd01948">
    <property type="entry name" value="EAL"/>
    <property type="match status" value="1"/>
</dbReference>
<dbReference type="PROSITE" id="PS50887">
    <property type="entry name" value="GGDEF"/>
    <property type="match status" value="1"/>
</dbReference>
<dbReference type="SUPFAM" id="SSF55073">
    <property type="entry name" value="Nucleotide cyclase"/>
    <property type="match status" value="1"/>
</dbReference>
<dbReference type="Gene3D" id="3.30.70.270">
    <property type="match status" value="1"/>
</dbReference>
<feature type="transmembrane region" description="Helical" evidence="1">
    <location>
        <begin position="96"/>
        <end position="115"/>
    </location>
</feature>
<reference evidence="5" key="1">
    <citation type="submission" date="2016-10" db="EMBL/GenBank/DDBJ databases">
        <authorList>
            <person name="Varghese N."/>
            <person name="Submissions S."/>
        </authorList>
    </citation>
    <scope>NUCLEOTIDE SEQUENCE [LARGE SCALE GENOMIC DNA]</scope>
    <source>
        <strain evidence="5">BL36</strain>
    </source>
</reference>
<dbReference type="InterPro" id="IPR043128">
    <property type="entry name" value="Rev_trsase/Diguanyl_cyclase"/>
</dbReference>
<evidence type="ECO:0000313" key="4">
    <source>
        <dbReference type="EMBL" id="SFM72629.1"/>
    </source>
</evidence>
<dbReference type="AlphaFoldDB" id="A0A1I4T7F3"/>
<feature type="transmembrane region" description="Helical" evidence="1">
    <location>
        <begin position="121"/>
        <end position="141"/>
    </location>
</feature>
<organism evidence="4 5">
    <name type="scientific">Methylobacterium pseudosasicola</name>
    <dbReference type="NCBI Taxonomy" id="582667"/>
    <lineage>
        <taxon>Bacteria</taxon>
        <taxon>Pseudomonadati</taxon>
        <taxon>Pseudomonadota</taxon>
        <taxon>Alphaproteobacteria</taxon>
        <taxon>Hyphomicrobiales</taxon>
        <taxon>Methylobacteriaceae</taxon>
        <taxon>Methylobacterium</taxon>
    </lineage>
</organism>
<protein>
    <submittedName>
        <fullName evidence="4">Diguanylate cyclase/phosphodiesterase</fullName>
    </submittedName>
</protein>
<dbReference type="InterPro" id="IPR001633">
    <property type="entry name" value="EAL_dom"/>
</dbReference>
<proteinExistence type="predicted"/>
<dbReference type="Proteomes" id="UP000199048">
    <property type="component" value="Unassembled WGS sequence"/>
</dbReference>
<dbReference type="Gene3D" id="3.20.20.450">
    <property type="entry name" value="EAL domain"/>
    <property type="match status" value="1"/>
</dbReference>
<feature type="transmembrane region" description="Helical" evidence="1">
    <location>
        <begin position="56"/>
        <end position="75"/>
    </location>
</feature>
<dbReference type="PROSITE" id="PS50883">
    <property type="entry name" value="EAL"/>
    <property type="match status" value="1"/>
</dbReference>
<keyword evidence="1" id="KW-0472">Membrane</keyword>
<evidence type="ECO:0000256" key="1">
    <source>
        <dbReference type="SAM" id="Phobius"/>
    </source>
</evidence>
<gene>
    <name evidence="4" type="ORF">SAMN05192568_105022</name>
</gene>
<dbReference type="STRING" id="582667.SAMN05192568_105022"/>
<evidence type="ECO:0000313" key="5">
    <source>
        <dbReference type="Proteomes" id="UP000199048"/>
    </source>
</evidence>
<evidence type="ECO:0000259" key="3">
    <source>
        <dbReference type="PROSITE" id="PS50887"/>
    </source>
</evidence>
<dbReference type="SMART" id="SM00267">
    <property type="entry name" value="GGDEF"/>
    <property type="match status" value="1"/>
</dbReference>
<dbReference type="NCBIfam" id="TIGR00254">
    <property type="entry name" value="GGDEF"/>
    <property type="match status" value="1"/>
</dbReference>
<feature type="transmembrane region" description="Helical" evidence="1">
    <location>
        <begin position="148"/>
        <end position="165"/>
    </location>
</feature>
<name>A0A1I4T7F3_9HYPH</name>
<dbReference type="InterPro" id="IPR000160">
    <property type="entry name" value="GGDEF_dom"/>
</dbReference>
<dbReference type="Pfam" id="PF00563">
    <property type="entry name" value="EAL"/>
    <property type="match status" value="1"/>
</dbReference>